<organism evidence="2 3">
    <name type="scientific">Limnobaculum parvum</name>
    <dbReference type="NCBI Taxonomy" id="2172103"/>
    <lineage>
        <taxon>Bacteria</taxon>
        <taxon>Pseudomonadati</taxon>
        <taxon>Pseudomonadota</taxon>
        <taxon>Gammaproteobacteria</taxon>
        <taxon>Enterobacterales</taxon>
        <taxon>Budviciaceae</taxon>
        <taxon>Limnobaculum</taxon>
    </lineage>
</organism>
<proteinExistence type="predicted"/>
<dbReference type="AlphaFoldDB" id="A0A2Y9TVH7"/>
<dbReference type="EMBL" id="CP029185">
    <property type="protein sequence ID" value="AWH87529.1"/>
    <property type="molecule type" value="Genomic_DNA"/>
</dbReference>
<dbReference type="RefSeq" id="WP_108899617.1">
    <property type="nucleotide sequence ID" value="NZ_CP029185.2"/>
</dbReference>
<feature type="transmembrane region" description="Helical" evidence="1">
    <location>
        <begin position="43"/>
        <end position="64"/>
    </location>
</feature>
<dbReference type="KEGG" id="lpv:HYN51_02485"/>
<dbReference type="Proteomes" id="UP000244908">
    <property type="component" value="Chromosome"/>
</dbReference>
<keyword evidence="1" id="KW-1133">Transmembrane helix</keyword>
<dbReference type="NCBIfam" id="NF007968">
    <property type="entry name" value="PRK10692.1"/>
    <property type="match status" value="1"/>
</dbReference>
<keyword evidence="1" id="KW-0472">Membrane</keyword>
<keyword evidence="3" id="KW-1185">Reference proteome</keyword>
<evidence type="ECO:0000256" key="1">
    <source>
        <dbReference type="SAM" id="Phobius"/>
    </source>
</evidence>
<keyword evidence="1" id="KW-0812">Transmembrane</keyword>
<dbReference type="OrthoDB" id="6494670at2"/>
<dbReference type="InterPro" id="IPR019698">
    <property type="entry name" value="DUF2583"/>
</dbReference>
<dbReference type="Pfam" id="PF10762">
    <property type="entry name" value="DUF2583"/>
    <property type="match status" value="1"/>
</dbReference>
<protein>
    <submittedName>
        <fullName evidence="2">DUF2583 domain-containing protein</fullName>
    </submittedName>
</protein>
<feature type="transmembrane region" description="Helical" evidence="1">
    <location>
        <begin position="7"/>
        <end position="31"/>
    </location>
</feature>
<sequence>MKRRNAVLLGNILMGLGLVSMIGGVGLTILGHLKDVVLLPGDLAHIPIMGIFVGALVWLVGARIGGRDRVADRYWWIKHSDNGARRSGYRHKHL</sequence>
<evidence type="ECO:0000313" key="3">
    <source>
        <dbReference type="Proteomes" id="UP000244908"/>
    </source>
</evidence>
<reference evidence="2 3" key="1">
    <citation type="journal article" date="2019" name="Int. J. Syst. Evol. Microbiol.">
        <title>Limnobaculum parvum gen. nov., sp. nov., isolated from a freshwater lake.</title>
        <authorList>
            <person name="Baek C."/>
            <person name="Shin S.K."/>
            <person name="Yi H."/>
        </authorList>
    </citation>
    <scope>NUCLEOTIDE SEQUENCE [LARGE SCALE GENOMIC DNA]</scope>
    <source>
        <strain evidence="2 3">HYN0051</strain>
    </source>
</reference>
<name>A0A2Y9TVH7_9GAMM</name>
<evidence type="ECO:0000313" key="2">
    <source>
        <dbReference type="EMBL" id="AWH87529.1"/>
    </source>
</evidence>
<gene>
    <name evidence="2" type="ORF">HYN51_02485</name>
</gene>
<accession>A0A2Y9TVH7</accession>